<reference evidence="1 2" key="1">
    <citation type="submission" date="2019-01" db="EMBL/GenBank/DDBJ databases">
        <title>Coherence of Microcystis species and biogeography revealed through population genomics.</title>
        <authorList>
            <person name="Perez-Carrascal O.M."/>
            <person name="Terrat Y."/>
            <person name="Giani A."/>
            <person name="Fortin N."/>
            <person name="Tromas N."/>
            <person name="Shapiro B.J."/>
        </authorList>
    </citation>
    <scope>NUCLEOTIDE SEQUENCE [LARGE SCALE GENOMIC DNA]</scope>
    <source>
        <strain evidence="1">Ma_SC_T_19800800_S464</strain>
    </source>
</reference>
<comment type="caution">
    <text evidence="1">The sequence shown here is derived from an EMBL/GenBank/DDBJ whole genome shotgun (WGS) entry which is preliminary data.</text>
</comment>
<organism evidence="1 2">
    <name type="scientific">Microcystis aeruginosa Ma_SC_T_19800800_S464</name>
    <dbReference type="NCBI Taxonomy" id="2486257"/>
    <lineage>
        <taxon>Bacteria</taxon>
        <taxon>Bacillati</taxon>
        <taxon>Cyanobacteriota</taxon>
        <taxon>Cyanophyceae</taxon>
        <taxon>Oscillatoriophycideae</taxon>
        <taxon>Chroococcales</taxon>
        <taxon>Microcystaceae</taxon>
        <taxon>Microcystis</taxon>
    </lineage>
</organism>
<dbReference type="EMBL" id="SFBL01000205">
    <property type="protein sequence ID" value="TRU21040.1"/>
    <property type="molecule type" value="Genomic_DNA"/>
</dbReference>
<dbReference type="AlphaFoldDB" id="A0A552DFM8"/>
<gene>
    <name evidence="1" type="ORF">EWV81_21040</name>
</gene>
<evidence type="ECO:0000313" key="2">
    <source>
        <dbReference type="Proteomes" id="UP000319313"/>
    </source>
</evidence>
<protein>
    <submittedName>
        <fullName evidence="1">Uncharacterized protein</fullName>
    </submittedName>
</protein>
<dbReference type="SUPFAM" id="SSF55961">
    <property type="entry name" value="Bet v1-like"/>
    <property type="match status" value="1"/>
</dbReference>
<evidence type="ECO:0000313" key="1">
    <source>
        <dbReference type="EMBL" id="TRU21040.1"/>
    </source>
</evidence>
<proteinExistence type="predicted"/>
<accession>A0A552DFM8</accession>
<name>A0A552DFM8_MICAE</name>
<dbReference type="Proteomes" id="UP000319313">
    <property type="component" value="Unassembled WGS sequence"/>
</dbReference>
<sequence length="180" mass="21171">MIPQQWYPICKSEEIQGKKPHALHRFTKIGSVLEPYEVTLKNDCIRTEGKLRKSSNQESNFSFKLKMRFPNLTWIQLLPKIYFIVVATPIDKQNSWVIIRYYQDYICDPFLGYLFALLLVTFEVQIAQKQQDIPILKSITPQQPDPHTYHWVAADQAIVYYYQLKAKLSNKSKIIEGDDK</sequence>